<sequence>MTEIRKPRARNDMQPRRNFLTQLLVTGGLSLIDYSALAAAESNKPSPSSLPCWWPQQKQPTGVIRLSASQGHSPALAMLQQSLSGLAAQGVNEGRSEELVWIDIPHPAYQRWYRETLDQTGITARGELDVWQLLARLRDQGLVHGYVVYRQDTSPRAENTMREGIDLSVNVATTLCGVLGGVLIEESLVEQARELGLTQLADARVMSLDECFTTYQDQLNRQVVLAQNPRKPSMRDLAIAHRAITLYGQDEPVPQILAWLAPLSTVLGWNGGEEWVQVKQFSEYGHVLTVSDWAQNLPLLSTAYQDNKVPQIGGLDPKTIDWAWEGACTTLVMSDGDNVQWALGDFVANHRHEYWDNPRRGEFPFSWTAPVVPLAQTAPLATDYLAATCSPNNSLVEFGGGYIFPDFFGTKRTEKDLLDKYAARLGTWMKATDTQVLCLLLLDIDSPAARHAYETFARHIPGLVGIIAMQYAPYEGGRGKVFWANDGRGGEVPVMTCRYAIWEHANRPNAGTPSQVATQINQELPIASAEDRLAWTVVHAWSWFRDSDHPAREEVSQQEAPRLDAQRGLAIADWCQQKLSDQVRAVTIEELLWRLRMAHDPVATKQRIS</sequence>
<feature type="domain" description="GxGYxYP putative glycoside hydrolase second N-terminal" evidence="2">
    <location>
        <begin position="143"/>
        <end position="218"/>
    </location>
</feature>
<dbReference type="PANTHER" id="PTHR37321:SF1">
    <property type="entry name" value="EXPORTED PROTEIN"/>
    <property type="match status" value="1"/>
</dbReference>
<evidence type="ECO:0000259" key="3">
    <source>
        <dbReference type="Pfam" id="PF20958"/>
    </source>
</evidence>
<evidence type="ECO:0000259" key="1">
    <source>
        <dbReference type="Pfam" id="PF14323"/>
    </source>
</evidence>
<organism evidence="4 5">
    <name type="scientific">Bremerella cremea</name>
    <dbReference type="NCBI Taxonomy" id="1031537"/>
    <lineage>
        <taxon>Bacteria</taxon>
        <taxon>Pseudomonadati</taxon>
        <taxon>Planctomycetota</taxon>
        <taxon>Planctomycetia</taxon>
        <taxon>Pirellulales</taxon>
        <taxon>Pirellulaceae</taxon>
        <taxon>Bremerella</taxon>
    </lineage>
</organism>
<dbReference type="Pfam" id="PF20957">
    <property type="entry name" value="GxGYxYP_N_2nd"/>
    <property type="match status" value="1"/>
</dbReference>
<dbReference type="InterPro" id="IPR038410">
    <property type="entry name" value="GxGYxYP_C_sf"/>
</dbReference>
<dbReference type="InterPro" id="IPR048310">
    <property type="entry name" value="GxGYxYP_N_2nd"/>
</dbReference>
<comment type="caution">
    <text evidence="4">The sequence shown here is derived from an EMBL/GenBank/DDBJ whole genome shotgun (WGS) entry which is preliminary data.</text>
</comment>
<dbReference type="PANTHER" id="PTHR37321">
    <property type="entry name" value="EXPORTED PROTEIN-RELATED"/>
    <property type="match status" value="1"/>
</dbReference>
<name>A0A368KNZ5_9BACT</name>
<reference evidence="4 5" key="1">
    <citation type="submission" date="2018-07" db="EMBL/GenBank/DDBJ databases">
        <title>Comparative genomes isolates from brazilian mangrove.</title>
        <authorList>
            <person name="De Araujo J.E."/>
            <person name="Taketani R.G."/>
            <person name="Silva M.C.P."/>
            <person name="Lourenco M.V."/>
            <person name="Oliveira V.M."/>
            <person name="Andreote F.D."/>
        </authorList>
    </citation>
    <scope>NUCLEOTIDE SEQUENCE [LARGE SCALE GENOMIC DNA]</scope>
    <source>
        <strain evidence="4 5">HEX PRIS-MGV</strain>
    </source>
</reference>
<dbReference type="Proteomes" id="UP000253562">
    <property type="component" value="Unassembled WGS sequence"/>
</dbReference>
<dbReference type="EMBL" id="QPEX01000030">
    <property type="protein sequence ID" value="RCS46274.1"/>
    <property type="molecule type" value="Genomic_DNA"/>
</dbReference>
<proteinExistence type="predicted"/>
<evidence type="ECO:0000313" key="4">
    <source>
        <dbReference type="EMBL" id="RCS46274.1"/>
    </source>
</evidence>
<feature type="domain" description="GxGYxYP putative glycoside hydrolase C-terminal" evidence="1">
    <location>
        <begin position="330"/>
        <end position="545"/>
    </location>
</feature>
<dbReference type="InterPro" id="IPR025832">
    <property type="entry name" value="GxGYxYP_C"/>
</dbReference>
<protein>
    <submittedName>
        <fullName evidence="4">Uncharacterized protein</fullName>
    </submittedName>
</protein>
<evidence type="ECO:0000259" key="2">
    <source>
        <dbReference type="Pfam" id="PF20957"/>
    </source>
</evidence>
<feature type="domain" description="GxGYxYP putative glycoside hydrolase third N-terminal" evidence="3">
    <location>
        <begin position="225"/>
        <end position="301"/>
    </location>
</feature>
<dbReference type="AlphaFoldDB" id="A0A368KNZ5"/>
<accession>A0A368KNZ5</accession>
<dbReference type="Pfam" id="PF14323">
    <property type="entry name" value="GxGYxYP_C"/>
    <property type="match status" value="1"/>
</dbReference>
<gene>
    <name evidence="4" type="ORF">DTL42_14970</name>
</gene>
<dbReference type="InterPro" id="IPR048309">
    <property type="entry name" value="GxGYxYP_N_3rd"/>
</dbReference>
<dbReference type="Gene3D" id="3.20.20.490">
    <property type="entry name" value="GxGYxYP glycoside hydrolase, C-terminal domain"/>
    <property type="match status" value="1"/>
</dbReference>
<evidence type="ECO:0000313" key="5">
    <source>
        <dbReference type="Proteomes" id="UP000253562"/>
    </source>
</evidence>
<dbReference type="Pfam" id="PF20958">
    <property type="entry name" value="GxGYxYP_N_3rd"/>
    <property type="match status" value="1"/>
</dbReference>